<sequence length="222" mass="25766">MTDRPILFSAPMVRALIEGSKTQTRRMLKLRRHKQFSEFGPSDTPGYDWHFRRADGCWCDHRQSDLPLPYAIGDRLWVKETWRTHRRWDAEQPSAIDATRVWHEADERDNCDQHGKVRPAIYMPRWASRLTLTVTDVRVQRLQDISEADAIAEGVKSSSNGSGVVPDGYWMDYSVEQGRIWVRNPIKSYATLWNSIHGRGAWQANPWVTAISFDVEQRNIDA</sequence>
<evidence type="ECO:0000313" key="1">
    <source>
        <dbReference type="EMBL" id="QJQ31800.1"/>
    </source>
</evidence>
<dbReference type="Proteomes" id="UP000503018">
    <property type="component" value="Chromosome"/>
</dbReference>
<protein>
    <recommendedName>
        <fullName evidence="3">Morphogenetic protein</fullName>
    </recommendedName>
</protein>
<gene>
    <name evidence="1" type="ORF">GV829_04525</name>
</gene>
<evidence type="ECO:0008006" key="3">
    <source>
        <dbReference type="Google" id="ProtNLM"/>
    </source>
</evidence>
<accession>A0A6M4ATP9</accession>
<organism evidence="1 2">
    <name type="scientific">Sphingomonas lacunae</name>
    <dbReference type="NCBI Taxonomy" id="2698828"/>
    <lineage>
        <taxon>Bacteria</taxon>
        <taxon>Pseudomonadati</taxon>
        <taxon>Pseudomonadota</taxon>
        <taxon>Alphaproteobacteria</taxon>
        <taxon>Sphingomonadales</taxon>
        <taxon>Sphingomonadaceae</taxon>
        <taxon>Sphingomonas</taxon>
    </lineage>
</organism>
<dbReference type="AlphaFoldDB" id="A0A6M4ATP9"/>
<evidence type="ECO:0000313" key="2">
    <source>
        <dbReference type="Proteomes" id="UP000503018"/>
    </source>
</evidence>
<dbReference type="RefSeq" id="WP_169944259.1">
    <property type="nucleotide sequence ID" value="NZ_CP053015.1"/>
</dbReference>
<keyword evidence="2" id="KW-1185">Reference proteome</keyword>
<dbReference type="EMBL" id="CP053015">
    <property type="protein sequence ID" value="QJQ31800.1"/>
    <property type="molecule type" value="Genomic_DNA"/>
</dbReference>
<proteinExistence type="predicted"/>
<reference evidence="1 2" key="1">
    <citation type="submission" date="2020-01" db="EMBL/GenBank/DDBJ databases">
        <title>Sphingomonas sp. strain CSW-10.</title>
        <authorList>
            <person name="Chen W.-M."/>
        </authorList>
    </citation>
    <scope>NUCLEOTIDE SEQUENCE [LARGE SCALE GENOMIC DNA]</scope>
    <source>
        <strain evidence="1 2">CSW-10</strain>
    </source>
</reference>
<dbReference type="KEGG" id="slan:GV829_04525"/>
<name>A0A6M4ATP9_9SPHN</name>